<proteinExistence type="predicted"/>
<dbReference type="EnsemblPlants" id="ONIVA12G15090.7">
    <property type="protein sequence ID" value="ONIVA12G15090.7"/>
    <property type="gene ID" value="ONIVA12G15090"/>
</dbReference>
<dbReference type="AlphaFoldDB" id="A0A0E0JBG6"/>
<accession>A0A0E0JBG6</accession>
<dbReference type="Gramene" id="ONIVA12G15090.7">
    <property type="protein sequence ID" value="ONIVA12G15090.7"/>
    <property type="gene ID" value="ONIVA12G15090"/>
</dbReference>
<evidence type="ECO:0000313" key="2">
    <source>
        <dbReference type="Proteomes" id="UP000006591"/>
    </source>
</evidence>
<name>A0A0E0JBG6_ORYNI</name>
<reference evidence="1" key="1">
    <citation type="submission" date="2015-04" db="UniProtKB">
        <authorList>
            <consortium name="EnsemblPlants"/>
        </authorList>
    </citation>
    <scope>IDENTIFICATION</scope>
    <source>
        <strain evidence="1">SL10</strain>
    </source>
</reference>
<dbReference type="HOGENOM" id="CLU_1039685_0_0_1"/>
<sequence length="268" mass="29106">MRPSRETTLGWRWRRRRMRISRAMNRTLSGSPLSNRTFFSATILPVSTFRALNTLLYVPCPIWIMDAPPLPPPLIVSLIEKERCSTLAALRGTQPWTASAAAALSHDGHPAATCSASTYLWMFPSRTPPPTTTTDEHSPPPRAAAFFFPSPSSSYASSRTGRLQIDATSAAAAPVDALLDTLYAADADDDDVVVASYAGDATAAPLDAAHPIAAAGNTGEEQETGDCLLCFLLLHHHHHLLLFFFQSNGNVKLELLLKIAKLSCFCFL</sequence>
<evidence type="ECO:0000313" key="1">
    <source>
        <dbReference type="EnsemblPlants" id="ONIVA12G15090.7"/>
    </source>
</evidence>
<keyword evidence="2" id="KW-1185">Reference proteome</keyword>
<reference evidence="1" key="2">
    <citation type="submission" date="2018-04" db="EMBL/GenBank/DDBJ databases">
        <title>OnivRS2 (Oryza nivara Reference Sequence Version 2).</title>
        <authorList>
            <person name="Zhang J."/>
            <person name="Kudrna D."/>
            <person name="Lee S."/>
            <person name="Talag J."/>
            <person name="Rajasekar S."/>
            <person name="Welchert J."/>
            <person name="Hsing Y.-I."/>
            <person name="Wing R.A."/>
        </authorList>
    </citation>
    <scope>NUCLEOTIDE SEQUENCE [LARGE SCALE GENOMIC DNA]</scope>
    <source>
        <strain evidence="1">SL10</strain>
    </source>
</reference>
<organism evidence="1">
    <name type="scientific">Oryza nivara</name>
    <name type="common">Indian wild rice</name>
    <name type="synonym">Oryza sativa f. spontanea</name>
    <dbReference type="NCBI Taxonomy" id="4536"/>
    <lineage>
        <taxon>Eukaryota</taxon>
        <taxon>Viridiplantae</taxon>
        <taxon>Streptophyta</taxon>
        <taxon>Embryophyta</taxon>
        <taxon>Tracheophyta</taxon>
        <taxon>Spermatophyta</taxon>
        <taxon>Magnoliopsida</taxon>
        <taxon>Liliopsida</taxon>
        <taxon>Poales</taxon>
        <taxon>Poaceae</taxon>
        <taxon>BOP clade</taxon>
        <taxon>Oryzoideae</taxon>
        <taxon>Oryzeae</taxon>
        <taxon>Oryzinae</taxon>
        <taxon>Oryza</taxon>
    </lineage>
</organism>
<dbReference type="Proteomes" id="UP000006591">
    <property type="component" value="Chromosome 12"/>
</dbReference>
<protein>
    <submittedName>
        <fullName evidence="1">Uncharacterized protein</fullName>
    </submittedName>
</protein>